<dbReference type="EC" id="2.3.1.275" evidence="10"/>
<dbReference type="GO" id="GO:0043772">
    <property type="term" value="F:acyl-phosphate glycerol-3-phosphate acyltransferase activity"/>
    <property type="evidence" value="ECO:0007669"/>
    <property type="project" value="UniProtKB-UniRule"/>
</dbReference>
<evidence type="ECO:0000256" key="4">
    <source>
        <dbReference type="ARBA" id="ARBA00022692"/>
    </source>
</evidence>
<keyword evidence="11" id="KW-0012">Acyltransferase</keyword>
<dbReference type="EMBL" id="NHOC01000009">
    <property type="protein sequence ID" value="OUM19951.1"/>
    <property type="molecule type" value="Genomic_DNA"/>
</dbReference>
<feature type="transmembrane region" description="Helical" evidence="10">
    <location>
        <begin position="58"/>
        <end position="79"/>
    </location>
</feature>
<dbReference type="PANTHER" id="PTHR30309:SF0">
    <property type="entry name" value="GLYCEROL-3-PHOSPHATE ACYLTRANSFERASE-RELATED"/>
    <property type="match status" value="1"/>
</dbReference>
<reference evidence="11 12" key="1">
    <citation type="submission" date="2017-05" db="EMBL/GenBank/DDBJ databases">
        <title>Butyricicoccus porcorum sp. nov. a butyrate-producing bacterium from the swine intestinal tract.</title>
        <authorList>
            <person name="Trachsel J."/>
            <person name="Humphrey S."/>
            <person name="Allen H.K."/>
        </authorList>
    </citation>
    <scope>NUCLEOTIDE SEQUENCE [LARGE SCALE GENOMIC DNA]</scope>
    <source>
        <strain evidence="11">BB10</strain>
    </source>
</reference>
<keyword evidence="1 10" id="KW-1003">Cell membrane</keyword>
<keyword evidence="12" id="KW-1185">Reference proteome</keyword>
<organism evidence="11 12">
    <name type="scientific">Butyricicoccus porcorum</name>
    <dbReference type="NCBI Taxonomy" id="1945634"/>
    <lineage>
        <taxon>Bacteria</taxon>
        <taxon>Bacillati</taxon>
        <taxon>Bacillota</taxon>
        <taxon>Clostridia</taxon>
        <taxon>Eubacteriales</taxon>
        <taxon>Butyricicoccaceae</taxon>
        <taxon>Butyricicoccus</taxon>
    </lineage>
</organism>
<evidence type="ECO:0000313" key="11">
    <source>
        <dbReference type="EMBL" id="OUM19951.1"/>
    </source>
</evidence>
<keyword evidence="8 10" id="KW-0594">Phospholipid biosynthesis</keyword>
<dbReference type="GO" id="GO:0008654">
    <property type="term" value="P:phospholipid biosynthetic process"/>
    <property type="evidence" value="ECO:0007669"/>
    <property type="project" value="UniProtKB-UniRule"/>
</dbReference>
<feature type="transmembrane region" description="Helical" evidence="10">
    <location>
        <begin position="124"/>
        <end position="152"/>
    </location>
</feature>
<comment type="similarity">
    <text evidence="10">Belongs to the PlsY family.</text>
</comment>
<comment type="subcellular location">
    <subcellularLocation>
        <location evidence="10">Cell membrane</location>
        <topology evidence="10">Multi-pass membrane protein</topology>
    </subcellularLocation>
</comment>
<dbReference type="OrthoDB" id="9777124at2"/>
<dbReference type="RefSeq" id="WP_087021202.1">
    <property type="nucleotide sequence ID" value="NZ_CP178353.1"/>
</dbReference>
<evidence type="ECO:0000256" key="8">
    <source>
        <dbReference type="ARBA" id="ARBA00023209"/>
    </source>
</evidence>
<evidence type="ECO:0000256" key="7">
    <source>
        <dbReference type="ARBA" id="ARBA00023136"/>
    </source>
</evidence>
<evidence type="ECO:0000256" key="10">
    <source>
        <dbReference type="HAMAP-Rule" id="MF_01043"/>
    </source>
</evidence>
<feature type="transmembrane region" description="Helical" evidence="10">
    <location>
        <begin position="6"/>
        <end position="26"/>
    </location>
</feature>
<evidence type="ECO:0000313" key="12">
    <source>
        <dbReference type="Proteomes" id="UP000194903"/>
    </source>
</evidence>
<comment type="pathway">
    <text evidence="10">Lipid metabolism; phospholipid metabolism.</text>
</comment>
<protein>
    <recommendedName>
        <fullName evidence="10">Glycerol-3-phosphate acyltransferase</fullName>
    </recommendedName>
    <alternativeName>
        <fullName evidence="10">Acyl-PO4 G3P acyltransferase</fullName>
    </alternativeName>
    <alternativeName>
        <fullName evidence="10">Acyl-phosphate--glycerol-3-phosphate acyltransferase</fullName>
    </alternativeName>
    <alternativeName>
        <fullName evidence="10">G3P acyltransferase</fullName>
        <shortName evidence="10">GPAT</shortName>
        <ecNumber evidence="10">2.3.1.275</ecNumber>
    </alternativeName>
    <alternativeName>
        <fullName evidence="10">Lysophosphatidic acid synthase</fullName>
        <shortName evidence="10">LPA synthase</shortName>
    </alternativeName>
</protein>
<sequence>MDLVVNILVLAVVGYLLGSINSAILVSKLTMGYDIRTKGSGNAGLTNAYRCMGGGRTLLVLVGDVAKAAVALYVGGMLMGAMGKLIVGAFVILGHVFPLYFGFKGGKGVLVGATMIAMFDWRIILILLVVFLILVGTTKWVSLGSVTAAALFPFLTYFFYRDIPMFVLTVAMAAAVIYMHRSNIVRILHGEENKLTLHSSRK</sequence>
<evidence type="ECO:0000256" key="9">
    <source>
        <dbReference type="ARBA" id="ARBA00023264"/>
    </source>
</evidence>
<evidence type="ECO:0000256" key="3">
    <source>
        <dbReference type="ARBA" id="ARBA00022679"/>
    </source>
</evidence>
<evidence type="ECO:0000256" key="5">
    <source>
        <dbReference type="ARBA" id="ARBA00022989"/>
    </source>
</evidence>
<dbReference type="AlphaFoldDB" id="A0A252F2N4"/>
<gene>
    <name evidence="10" type="primary">plsY</name>
    <name evidence="11" type="ORF">CBW42_10760</name>
</gene>
<comment type="subunit">
    <text evidence="10">Probably interacts with PlsX.</text>
</comment>
<keyword evidence="7 10" id="KW-0472">Membrane</keyword>
<accession>A0A252F2N4</accession>
<dbReference type="UniPathway" id="UPA00085"/>
<comment type="function">
    <text evidence="10">Catalyzes the transfer of an acyl group from acyl-phosphate (acyl-PO(4)) to glycerol-3-phosphate (G3P) to form lysophosphatidic acid (LPA). This enzyme utilizes acyl-phosphate as fatty acyl donor, but not acyl-CoA or acyl-ACP.</text>
</comment>
<comment type="caution">
    <text evidence="11">The sequence shown here is derived from an EMBL/GenBank/DDBJ whole genome shotgun (WGS) entry which is preliminary data.</text>
</comment>
<feature type="transmembrane region" description="Helical" evidence="10">
    <location>
        <begin position="158"/>
        <end position="179"/>
    </location>
</feature>
<feature type="transmembrane region" description="Helical" evidence="10">
    <location>
        <begin position="85"/>
        <end position="103"/>
    </location>
</feature>
<keyword evidence="6 10" id="KW-0443">Lipid metabolism</keyword>
<dbReference type="PANTHER" id="PTHR30309">
    <property type="entry name" value="INNER MEMBRANE PROTEIN YGIH"/>
    <property type="match status" value="1"/>
</dbReference>
<name>A0A252F2N4_9FIRM</name>
<dbReference type="SMART" id="SM01207">
    <property type="entry name" value="G3P_acyltransf"/>
    <property type="match status" value="1"/>
</dbReference>
<keyword evidence="4 10" id="KW-0812">Transmembrane</keyword>
<keyword evidence="9 10" id="KW-1208">Phospholipid metabolism</keyword>
<dbReference type="InterPro" id="IPR003811">
    <property type="entry name" value="G3P_acylTferase_PlsY"/>
</dbReference>
<evidence type="ECO:0000256" key="2">
    <source>
        <dbReference type="ARBA" id="ARBA00022516"/>
    </source>
</evidence>
<comment type="catalytic activity">
    <reaction evidence="10">
        <text>an acyl phosphate + sn-glycerol 3-phosphate = a 1-acyl-sn-glycero-3-phosphate + phosphate</text>
        <dbReference type="Rhea" id="RHEA:34075"/>
        <dbReference type="ChEBI" id="CHEBI:43474"/>
        <dbReference type="ChEBI" id="CHEBI:57597"/>
        <dbReference type="ChEBI" id="CHEBI:57970"/>
        <dbReference type="ChEBI" id="CHEBI:59918"/>
        <dbReference type="EC" id="2.3.1.275"/>
    </reaction>
</comment>
<proteinExistence type="inferred from homology"/>
<keyword evidence="5 10" id="KW-1133">Transmembrane helix</keyword>
<keyword evidence="3 10" id="KW-0808">Transferase</keyword>
<evidence type="ECO:0000256" key="1">
    <source>
        <dbReference type="ARBA" id="ARBA00022475"/>
    </source>
</evidence>
<dbReference type="HAMAP" id="MF_01043">
    <property type="entry name" value="PlsY"/>
    <property type="match status" value="1"/>
</dbReference>
<dbReference type="GO" id="GO:0005886">
    <property type="term" value="C:plasma membrane"/>
    <property type="evidence" value="ECO:0007669"/>
    <property type="project" value="UniProtKB-SubCell"/>
</dbReference>
<dbReference type="NCBIfam" id="TIGR00023">
    <property type="entry name" value="glycerol-3-phosphate 1-O-acyltransferase PlsY"/>
    <property type="match status" value="1"/>
</dbReference>
<evidence type="ECO:0000256" key="6">
    <source>
        <dbReference type="ARBA" id="ARBA00023098"/>
    </source>
</evidence>
<dbReference type="Pfam" id="PF02660">
    <property type="entry name" value="G3P_acyltransf"/>
    <property type="match status" value="1"/>
</dbReference>
<dbReference type="Proteomes" id="UP000194903">
    <property type="component" value="Unassembled WGS sequence"/>
</dbReference>
<keyword evidence="2 10" id="KW-0444">Lipid biosynthesis</keyword>